<dbReference type="AlphaFoldDB" id="A0A7Y2K382"/>
<dbReference type="RefSeq" id="WP_171088239.1">
    <property type="nucleotide sequence ID" value="NZ_JABAIV010000010.1"/>
</dbReference>
<protein>
    <submittedName>
        <fullName evidence="1">DUF72 domain-containing protein</fullName>
    </submittedName>
</protein>
<reference evidence="1 2" key="1">
    <citation type="submission" date="2020-04" db="EMBL/GenBank/DDBJ databases">
        <title>Massilia sp. nov., a cold adapted bacteria isolated from Arctic soil.</title>
        <authorList>
            <person name="Son J."/>
            <person name="Ka J.-O."/>
        </authorList>
    </citation>
    <scope>NUCLEOTIDE SEQUENCE [LARGE SCALE GENOMIC DNA]</scope>
    <source>
        <strain evidence="1 2">ML15P13</strain>
    </source>
</reference>
<dbReference type="Proteomes" id="UP000533905">
    <property type="component" value="Unassembled WGS sequence"/>
</dbReference>
<sequence length="262" mass="28820">MTKHDFSTPRLLAGCAGWSLPKASAGSFPEAGSHLERYAAVFPAVEINSSFYRPHRPATYAKWADCVPEDFRFAVKVPRAITHDARMENVEEQLVQFASEAGELGEKLGCLLVQLPPKFGFVDETAREFFRQLHGIFGCSVAFEARHPGWFSEAATELLLESRVTRVIADPAAGQPGPHVPTSSDAVYVRLHGTPRIYYSRYTPEYVESVRRALAQRAAAGSTCWCIFDNTASGEATANALELVHGPAGLQLDEEAIRNPPW</sequence>
<dbReference type="InterPro" id="IPR036520">
    <property type="entry name" value="UPF0759_sf"/>
</dbReference>
<keyword evidence="2" id="KW-1185">Reference proteome</keyword>
<gene>
    <name evidence="1" type="ORF">HGB41_21215</name>
</gene>
<evidence type="ECO:0000313" key="1">
    <source>
        <dbReference type="EMBL" id="NNG25508.1"/>
    </source>
</evidence>
<dbReference type="EMBL" id="JABAIV010000010">
    <property type="protein sequence ID" value="NNG25508.1"/>
    <property type="molecule type" value="Genomic_DNA"/>
</dbReference>
<dbReference type="PANTHER" id="PTHR30348:SF14">
    <property type="entry name" value="BLR8050 PROTEIN"/>
    <property type="match status" value="1"/>
</dbReference>
<proteinExistence type="predicted"/>
<dbReference type="Gene3D" id="3.20.20.410">
    <property type="entry name" value="Protein of unknown function UPF0759"/>
    <property type="match status" value="1"/>
</dbReference>
<name>A0A7Y2K382_9BURK</name>
<dbReference type="InterPro" id="IPR002763">
    <property type="entry name" value="DUF72"/>
</dbReference>
<comment type="caution">
    <text evidence="1">The sequence shown here is derived from an EMBL/GenBank/DDBJ whole genome shotgun (WGS) entry which is preliminary data.</text>
</comment>
<accession>A0A7Y2K382</accession>
<evidence type="ECO:0000313" key="2">
    <source>
        <dbReference type="Proteomes" id="UP000533905"/>
    </source>
</evidence>
<dbReference type="SUPFAM" id="SSF117396">
    <property type="entry name" value="TM1631-like"/>
    <property type="match status" value="1"/>
</dbReference>
<dbReference type="PANTHER" id="PTHR30348">
    <property type="entry name" value="UNCHARACTERIZED PROTEIN YECE"/>
    <property type="match status" value="1"/>
</dbReference>
<dbReference type="Pfam" id="PF01904">
    <property type="entry name" value="DUF72"/>
    <property type="match status" value="1"/>
</dbReference>
<organism evidence="1 2">
    <name type="scientific">Telluria aromaticivorans</name>
    <dbReference type="NCBI Taxonomy" id="2725995"/>
    <lineage>
        <taxon>Bacteria</taxon>
        <taxon>Pseudomonadati</taxon>
        <taxon>Pseudomonadota</taxon>
        <taxon>Betaproteobacteria</taxon>
        <taxon>Burkholderiales</taxon>
        <taxon>Oxalobacteraceae</taxon>
        <taxon>Telluria group</taxon>
        <taxon>Telluria</taxon>
    </lineage>
</organism>